<feature type="chain" id="PRO_5015498119" evidence="1">
    <location>
        <begin position="21"/>
        <end position="409"/>
    </location>
</feature>
<dbReference type="SUPFAM" id="SSF50939">
    <property type="entry name" value="Sialidases"/>
    <property type="match status" value="1"/>
</dbReference>
<name>A0A2T0WSG2_9BACT</name>
<proteinExistence type="predicted"/>
<reference evidence="3 4" key="1">
    <citation type="submission" date="2018-03" db="EMBL/GenBank/DDBJ databases">
        <title>Genomic Encyclopedia of Archaeal and Bacterial Type Strains, Phase II (KMG-II): from individual species to whole genera.</title>
        <authorList>
            <person name="Goeker M."/>
        </authorList>
    </citation>
    <scope>NUCLEOTIDE SEQUENCE [LARGE SCALE GENOMIC DNA]</scope>
    <source>
        <strain evidence="3 4">DSM 27929</strain>
    </source>
</reference>
<evidence type="ECO:0000313" key="3">
    <source>
        <dbReference type="EMBL" id="PRY89638.1"/>
    </source>
</evidence>
<organism evidence="3 4">
    <name type="scientific">Mongoliibacter ruber</name>
    <dbReference type="NCBI Taxonomy" id="1750599"/>
    <lineage>
        <taxon>Bacteria</taxon>
        <taxon>Pseudomonadati</taxon>
        <taxon>Bacteroidota</taxon>
        <taxon>Cytophagia</taxon>
        <taxon>Cytophagales</taxon>
        <taxon>Cyclobacteriaceae</taxon>
        <taxon>Mongoliibacter</taxon>
    </lineage>
</organism>
<feature type="signal peptide" evidence="1">
    <location>
        <begin position="1"/>
        <end position="20"/>
    </location>
</feature>
<keyword evidence="1" id="KW-0732">Signal</keyword>
<dbReference type="CDD" id="cd15482">
    <property type="entry name" value="Sialidase_non-viral"/>
    <property type="match status" value="1"/>
</dbReference>
<dbReference type="InterPro" id="IPR036278">
    <property type="entry name" value="Sialidase_sf"/>
</dbReference>
<dbReference type="AlphaFoldDB" id="A0A2T0WSG2"/>
<protein>
    <submittedName>
        <fullName evidence="3">BNR repeat protein</fullName>
    </submittedName>
</protein>
<dbReference type="OrthoDB" id="9764969at2"/>
<keyword evidence="4" id="KW-1185">Reference proteome</keyword>
<evidence type="ECO:0000259" key="2">
    <source>
        <dbReference type="Pfam" id="PF13088"/>
    </source>
</evidence>
<dbReference type="Pfam" id="PF13088">
    <property type="entry name" value="BNR_2"/>
    <property type="match status" value="1"/>
</dbReference>
<sequence length="409" mass="46245">MIRSNIPLFFVLLAYTMLFTACTSNSTIEQTNQALEFTFESPNAHIEEPFLTVNSNGQVLLSWIEKREDLNQLKFAKWDGKTWSEEKLIASGEDWFVNWADYPQIASFVDGSLMAVFLQKSGPGTFAYDVMTTFSVDGEDWSQPKVLHDDGTQTEHGFVSMKPWGENMLVSWLDGRNTAGLSHDHGDHDHKGQMTLRAAVLDSQGNKIDEWQLDDRVCDCCQTGVAIANDNPVIVFRDRSETEIRDIGMVRWEDGKWTETEPVYMDLWEIAACPVNGPRIATKNNNLAIAWYTAKDGNPEVKLIFSENKGLDFKDPVKVDLGKTLGRIGLEFIGDENLLVSWMENNRIMARTANMDGKLGKPFEIASSSEKRSSGFPQLAYDGNHSWMAWTDDQTDLKKVKVKRFADID</sequence>
<dbReference type="RefSeq" id="WP_106132342.1">
    <property type="nucleotide sequence ID" value="NZ_PVTR01000002.1"/>
</dbReference>
<dbReference type="PROSITE" id="PS51257">
    <property type="entry name" value="PROKAR_LIPOPROTEIN"/>
    <property type="match status" value="1"/>
</dbReference>
<gene>
    <name evidence="3" type="ORF">CLW00_102114</name>
</gene>
<dbReference type="EMBL" id="PVTR01000002">
    <property type="protein sequence ID" value="PRY89638.1"/>
    <property type="molecule type" value="Genomic_DNA"/>
</dbReference>
<dbReference type="Proteomes" id="UP000238157">
    <property type="component" value="Unassembled WGS sequence"/>
</dbReference>
<evidence type="ECO:0000256" key="1">
    <source>
        <dbReference type="SAM" id="SignalP"/>
    </source>
</evidence>
<feature type="domain" description="Sialidase" evidence="2">
    <location>
        <begin position="79"/>
        <end position="306"/>
    </location>
</feature>
<comment type="caution">
    <text evidence="3">The sequence shown here is derived from an EMBL/GenBank/DDBJ whole genome shotgun (WGS) entry which is preliminary data.</text>
</comment>
<evidence type="ECO:0000313" key="4">
    <source>
        <dbReference type="Proteomes" id="UP000238157"/>
    </source>
</evidence>
<dbReference type="InterPro" id="IPR011040">
    <property type="entry name" value="Sialidase"/>
</dbReference>
<accession>A0A2T0WSG2</accession>